<proteinExistence type="predicted"/>
<dbReference type="Proteomes" id="UP001229346">
    <property type="component" value="Unassembled WGS sequence"/>
</dbReference>
<organism evidence="1 2">
    <name type="scientific">Paenibacillus harenae</name>
    <dbReference type="NCBI Taxonomy" id="306543"/>
    <lineage>
        <taxon>Bacteria</taxon>
        <taxon>Bacillati</taxon>
        <taxon>Bacillota</taxon>
        <taxon>Bacilli</taxon>
        <taxon>Bacillales</taxon>
        <taxon>Paenibacillaceae</taxon>
        <taxon>Paenibacillus</taxon>
    </lineage>
</organism>
<sequence length="68" mass="7945">MAIDRSKLVEYLEYKVDHLQCKIDGYEEMKNIDSGMVLMWIAKKTEIIRLLDNLNNGTFDVKKPPSEL</sequence>
<name>A0ABT9U411_PAEHA</name>
<accession>A0ABT9U411</accession>
<keyword evidence="2" id="KW-1185">Reference proteome</keyword>
<gene>
    <name evidence="1" type="ORF">J2T15_003834</name>
</gene>
<comment type="caution">
    <text evidence="1">The sequence shown here is derived from an EMBL/GenBank/DDBJ whole genome shotgun (WGS) entry which is preliminary data.</text>
</comment>
<dbReference type="EMBL" id="JAUSSU010000007">
    <property type="protein sequence ID" value="MDQ0114379.1"/>
    <property type="molecule type" value="Genomic_DNA"/>
</dbReference>
<evidence type="ECO:0000313" key="1">
    <source>
        <dbReference type="EMBL" id="MDQ0114379.1"/>
    </source>
</evidence>
<dbReference type="RefSeq" id="WP_307205711.1">
    <property type="nucleotide sequence ID" value="NZ_JAUSSU010000007.1"/>
</dbReference>
<reference evidence="1 2" key="1">
    <citation type="submission" date="2023-07" db="EMBL/GenBank/DDBJ databases">
        <title>Sorghum-associated microbial communities from plants grown in Nebraska, USA.</title>
        <authorList>
            <person name="Schachtman D."/>
        </authorList>
    </citation>
    <scope>NUCLEOTIDE SEQUENCE [LARGE SCALE GENOMIC DNA]</scope>
    <source>
        <strain evidence="1 2">CC482</strain>
    </source>
</reference>
<evidence type="ECO:0000313" key="2">
    <source>
        <dbReference type="Proteomes" id="UP001229346"/>
    </source>
</evidence>
<protein>
    <submittedName>
        <fullName evidence="1">Pantothenate synthetase</fullName>
    </submittedName>
</protein>